<evidence type="ECO:0000313" key="3">
    <source>
        <dbReference type="Proteomes" id="UP000245764"/>
    </source>
</evidence>
<dbReference type="AlphaFoldDB" id="A0A2H1GY74"/>
<feature type="signal peptide" evidence="1">
    <location>
        <begin position="1"/>
        <end position="16"/>
    </location>
</feature>
<feature type="chain" id="PRO_5013809682" description="Apple domain-containing protein" evidence="1">
    <location>
        <begin position="17"/>
        <end position="462"/>
    </location>
</feature>
<sequence>MLFHTLLAAGLPLTTALTHAALDSQPAAAELSLDKRQSICGVSGYDDDNHKPFEVILKKAWNAEQCSAYCKSRARCQSFAIVSQHGTDGLAETSKYRNYDDEDVNEDFNYQYFNYQYFDYEDVNPRLVSHKSVNHCYNSHYEADNDSIDHSPHDSYVRDSLNDDSLTDSLNHDSLHDSLHVNLHDSLNDDSLPDSLYDSLNDDSLNDDSLNDDSLPDSLNDDSLYDSLHDGSFLSASVDGNNIVSTADSSAATRYRIDGNQLIDASTSSIWSKNSGTTIDAVKTQDSLPATEIAITCEFLPETANTLSCEDPTNTAVNKLGFCASLDNSLALADGGADCTFYNYRAVCETSPFTPPFLISATDPATGSFLGYITAAYFSFGIRDLTTTASEALQVTYDPSSGETGHPSQLTITSLNSADYQDLTLLSILAFVQTSEDNPPQDMRSGSNKYVSGCSNNTTTCP</sequence>
<organism evidence="2 3">
    <name type="scientific">Zymoseptoria tritici ST99CH_1E4</name>
    <dbReference type="NCBI Taxonomy" id="1276532"/>
    <lineage>
        <taxon>Eukaryota</taxon>
        <taxon>Fungi</taxon>
        <taxon>Dikarya</taxon>
        <taxon>Ascomycota</taxon>
        <taxon>Pezizomycotina</taxon>
        <taxon>Dothideomycetes</taxon>
        <taxon>Dothideomycetidae</taxon>
        <taxon>Mycosphaerellales</taxon>
        <taxon>Mycosphaerellaceae</taxon>
        <taxon>Zymoseptoria</taxon>
    </lineage>
</organism>
<reference evidence="3" key="1">
    <citation type="submission" date="2017-05" db="EMBL/GenBank/DDBJ databases">
        <authorList>
            <person name="Song R."/>
            <person name="Chenine A.L."/>
            <person name="Ruprecht R.M."/>
        </authorList>
    </citation>
    <scope>NUCLEOTIDE SEQUENCE [LARGE SCALE GENOMIC DNA]</scope>
</reference>
<name>A0A2H1GY74_ZYMTR</name>
<proteinExistence type="predicted"/>
<dbReference type="Proteomes" id="UP000245764">
    <property type="component" value="Chromosome 9"/>
</dbReference>
<keyword evidence="1" id="KW-0732">Signal</keyword>
<evidence type="ECO:0000256" key="1">
    <source>
        <dbReference type="SAM" id="SignalP"/>
    </source>
</evidence>
<dbReference type="EMBL" id="LT854261">
    <property type="protein sequence ID" value="SMR58501.1"/>
    <property type="molecule type" value="Genomic_DNA"/>
</dbReference>
<evidence type="ECO:0008006" key="4">
    <source>
        <dbReference type="Google" id="ProtNLM"/>
    </source>
</evidence>
<evidence type="ECO:0000313" key="2">
    <source>
        <dbReference type="EMBL" id="SMR58501.1"/>
    </source>
</evidence>
<protein>
    <recommendedName>
        <fullName evidence="4">Apple domain-containing protein</fullName>
    </recommendedName>
</protein>
<accession>A0A2H1GY74</accession>
<gene>
    <name evidence="2" type="ORF">ZT1E4_G9236</name>
</gene>